<sequence>MANPQIEEGYVKIANELLDEIPKYRFNGTQFKLIMIVWRYTYGFNRKSHSLSLSFISKLAGMDKSSVKKQLNQLIDNNVLYVAKEATFNQPRAIGFNKNFEEWSIEKNGSKPPQGEESTQGINKPTLQGADSPPPQGGNYTTKKYNIKNKYKDNNTTTSAHEIKNESDVGTPETVTNEIASGKLVKAYLDFNQRLNPNPKDYEAAKEIIDYGVPVDDAIQYLEECIDSFTQNRKHRRQKINGLNYCVGFILDKHYEQKEETKDAKHPGSTQKSRTSKTYSSGKGASAAELERRRAQAEQAFGYS</sequence>
<dbReference type="InterPro" id="IPR036388">
    <property type="entry name" value="WH-like_DNA-bd_sf"/>
</dbReference>
<evidence type="ECO:0000256" key="1">
    <source>
        <dbReference type="SAM" id="MobiDB-lite"/>
    </source>
</evidence>
<feature type="compositionally biased region" description="Polar residues" evidence="1">
    <location>
        <begin position="268"/>
        <end position="283"/>
    </location>
</feature>
<proteinExistence type="predicted"/>
<name>K2G5E4_9BACI</name>
<dbReference type="RefSeq" id="WP_008592619.1">
    <property type="nucleotide sequence ID" value="NZ_AMPQ01000045.1"/>
</dbReference>
<evidence type="ECO:0000313" key="3">
    <source>
        <dbReference type="EMBL" id="EKE30458.1"/>
    </source>
</evidence>
<accession>K2G5E4</accession>
<dbReference type="Gene3D" id="1.10.10.10">
    <property type="entry name" value="Winged helix-like DNA-binding domain superfamily/Winged helix DNA-binding domain"/>
    <property type="match status" value="1"/>
</dbReference>
<feature type="compositionally biased region" description="Polar residues" evidence="1">
    <location>
        <begin position="116"/>
        <end position="126"/>
    </location>
</feature>
<feature type="region of interest" description="Disordered" evidence="1">
    <location>
        <begin position="105"/>
        <end position="173"/>
    </location>
</feature>
<dbReference type="AlphaFoldDB" id="K2G5E4"/>
<feature type="domain" description="Bacteriophage lambda Replication protein O N-terminal" evidence="2">
    <location>
        <begin position="5"/>
        <end position="103"/>
    </location>
</feature>
<protein>
    <recommendedName>
        <fullName evidence="2">Bacteriophage lambda Replication protein O N-terminal domain-containing protein</fullName>
    </recommendedName>
</protein>
<dbReference type="GO" id="GO:0006260">
    <property type="term" value="P:DNA replication"/>
    <property type="evidence" value="ECO:0007669"/>
    <property type="project" value="InterPro"/>
</dbReference>
<dbReference type="EMBL" id="AMPQ01000045">
    <property type="protein sequence ID" value="EKE30458.1"/>
    <property type="molecule type" value="Genomic_DNA"/>
</dbReference>
<evidence type="ECO:0000259" key="2">
    <source>
        <dbReference type="Pfam" id="PF04492"/>
    </source>
</evidence>
<organism evidence="3 4">
    <name type="scientific">Salimicrobium jeotgali</name>
    <dbReference type="NCBI Taxonomy" id="1230341"/>
    <lineage>
        <taxon>Bacteria</taxon>
        <taxon>Bacillati</taxon>
        <taxon>Bacillota</taxon>
        <taxon>Bacilli</taxon>
        <taxon>Bacillales</taxon>
        <taxon>Bacillaceae</taxon>
        <taxon>Salimicrobium</taxon>
    </lineage>
</organism>
<dbReference type="NCBIfam" id="TIGR01610">
    <property type="entry name" value="phage_O_Nterm"/>
    <property type="match status" value="1"/>
</dbReference>
<comment type="caution">
    <text evidence="3">The sequence shown here is derived from an EMBL/GenBank/DDBJ whole genome shotgun (WGS) entry which is preliminary data.</text>
</comment>
<dbReference type="InterPro" id="IPR006497">
    <property type="entry name" value="Phage_lambda_VrpO_N"/>
</dbReference>
<keyword evidence="4" id="KW-1185">Reference proteome</keyword>
<dbReference type="PATRIC" id="fig|1230341.3.peg.2713"/>
<gene>
    <name evidence="3" type="ORF">MJ3_13494</name>
</gene>
<dbReference type="eggNOG" id="ENOG5032V64">
    <property type="taxonomic scope" value="Bacteria"/>
</dbReference>
<feature type="region of interest" description="Disordered" evidence="1">
    <location>
        <begin position="258"/>
        <end position="304"/>
    </location>
</feature>
<dbReference type="Proteomes" id="UP000011746">
    <property type="component" value="Unassembled WGS sequence"/>
</dbReference>
<reference evidence="3 4" key="1">
    <citation type="journal article" date="2012" name="J. Bacteriol.">
        <title>Draft Genome Sequence of Salimicrobium sp. Strain MJ3, Isolated from Myulchi-Jeot, Korean Fermented Seafood.</title>
        <authorList>
            <person name="Lee S.H."/>
            <person name="Jung J.Y."/>
            <person name="Jeon C.O."/>
        </authorList>
    </citation>
    <scope>NUCLEOTIDE SEQUENCE [LARGE SCALE GENOMIC DNA]</scope>
    <source>
        <strain evidence="3 4">MJ3</strain>
    </source>
</reference>
<evidence type="ECO:0000313" key="4">
    <source>
        <dbReference type="Proteomes" id="UP000011746"/>
    </source>
</evidence>
<dbReference type="Pfam" id="PF04492">
    <property type="entry name" value="Phage_rep_O"/>
    <property type="match status" value="1"/>
</dbReference>